<proteinExistence type="predicted"/>
<name>A0A814YGU0_9BILA</name>
<accession>A0A814YGU0</accession>
<reference evidence="2" key="1">
    <citation type="submission" date="2021-02" db="EMBL/GenBank/DDBJ databases">
        <authorList>
            <person name="Nowell W R."/>
        </authorList>
    </citation>
    <scope>NUCLEOTIDE SEQUENCE</scope>
</reference>
<dbReference type="Proteomes" id="UP000663877">
    <property type="component" value="Unassembled WGS sequence"/>
</dbReference>
<dbReference type="Proteomes" id="UP000663832">
    <property type="component" value="Unassembled WGS sequence"/>
</dbReference>
<keyword evidence="1" id="KW-1133">Transmembrane helix</keyword>
<dbReference type="OrthoDB" id="10035348at2759"/>
<keyword evidence="1" id="KW-0472">Membrane</keyword>
<evidence type="ECO:0000313" key="2">
    <source>
        <dbReference type="EMBL" id="CAF1230443.1"/>
    </source>
</evidence>
<feature type="transmembrane region" description="Helical" evidence="1">
    <location>
        <begin position="170"/>
        <end position="190"/>
    </location>
</feature>
<feature type="transmembrane region" description="Helical" evidence="1">
    <location>
        <begin position="74"/>
        <end position="93"/>
    </location>
</feature>
<organism evidence="2 5">
    <name type="scientific">Adineta steineri</name>
    <dbReference type="NCBI Taxonomy" id="433720"/>
    <lineage>
        <taxon>Eukaryota</taxon>
        <taxon>Metazoa</taxon>
        <taxon>Spiralia</taxon>
        <taxon>Gnathifera</taxon>
        <taxon>Rotifera</taxon>
        <taxon>Eurotatoria</taxon>
        <taxon>Bdelloidea</taxon>
        <taxon>Adinetida</taxon>
        <taxon>Adinetidae</taxon>
        <taxon>Adineta</taxon>
    </lineage>
</organism>
<evidence type="ECO:0000256" key="1">
    <source>
        <dbReference type="SAM" id="Phobius"/>
    </source>
</evidence>
<evidence type="ECO:0000313" key="3">
    <source>
        <dbReference type="EMBL" id="CAF1511740.1"/>
    </source>
</evidence>
<dbReference type="AlphaFoldDB" id="A0A814YGU0"/>
<dbReference type="EMBL" id="CAJNOM010000585">
    <property type="protein sequence ID" value="CAF1511740.1"/>
    <property type="molecule type" value="Genomic_DNA"/>
</dbReference>
<evidence type="ECO:0000313" key="5">
    <source>
        <dbReference type="Proteomes" id="UP000663877"/>
    </source>
</evidence>
<dbReference type="EMBL" id="CAJNOI010000294">
    <property type="protein sequence ID" value="CAF1230443.1"/>
    <property type="molecule type" value="Genomic_DNA"/>
</dbReference>
<keyword evidence="4" id="KW-1185">Reference proteome</keyword>
<keyword evidence="1" id="KW-0812">Transmembrane</keyword>
<feature type="transmembrane region" description="Helical" evidence="1">
    <location>
        <begin position="138"/>
        <end position="158"/>
    </location>
</feature>
<evidence type="ECO:0000313" key="4">
    <source>
        <dbReference type="Proteomes" id="UP000663832"/>
    </source>
</evidence>
<gene>
    <name evidence="2" type="ORF">BJG266_LOCUS28486</name>
    <name evidence="3" type="ORF">QVE165_LOCUS44172</name>
</gene>
<sequence>MLIDHERTSLSTIRQSRNRLKYINRNGNDKIKSNGLPCYHRNYVRFPKSSSRSRSRDNSKFVQLRSSIDYRKKLILLVLQIIVLLHICSLIYCHRKQSVFVVKYTIITLVLFNFLTYSCVQYDTRQAEHGGLLLGESPLLFLLWYGGIIGGGLALLIEKHKYLRSQAFTSRLKMIIIFNATWPFIFYILYMCRNEFLYVETSSVLLSHFEAQHHL</sequence>
<feature type="transmembrane region" description="Helical" evidence="1">
    <location>
        <begin position="100"/>
        <end position="118"/>
    </location>
</feature>
<protein>
    <submittedName>
        <fullName evidence="2">Uncharacterized protein</fullName>
    </submittedName>
</protein>
<comment type="caution">
    <text evidence="2">The sequence shown here is derived from an EMBL/GenBank/DDBJ whole genome shotgun (WGS) entry which is preliminary data.</text>
</comment>